<accession>A0ABY9DWF7</accession>
<evidence type="ECO:0000313" key="1">
    <source>
        <dbReference type="EMBL" id="WKA11432.1"/>
    </source>
</evidence>
<proteinExistence type="predicted"/>
<gene>
    <name evidence="1" type="ORF">VitviT2T_028930</name>
</gene>
<sequence>MSESLKGPVLVSQPSFVALNRARAREGLRDVDCGRLYGDVFGIQMGSSPLVPNLTEITNKALMEEAFKYTDYHPCSLFSLEKRDFSSSSTSSRRDGAIVFIDGGFEQGCVSEEVGVVGLGPLRVILANGRETEVSGYSGKVIGVVDKVREDVSERAIQEVVEEMVKAGEPCWYSSCLAKFSRCLGMLTKGFEWDILILLKMMKEMKHQKRKLDGRKKKKLESS</sequence>
<name>A0ABY9DWF7_VITVI</name>
<dbReference type="EMBL" id="CP126665">
    <property type="protein sequence ID" value="WKA11432.1"/>
    <property type="molecule type" value="Genomic_DNA"/>
</dbReference>
<keyword evidence="2" id="KW-1185">Reference proteome</keyword>
<reference evidence="1 2" key="1">
    <citation type="journal article" date="2023" name="Hortic Res">
        <title>The complete reference genome for grapevine (Vitis vinifera L.) genetics and breeding.</title>
        <authorList>
            <person name="Shi X."/>
            <person name="Cao S."/>
            <person name="Wang X."/>
            <person name="Huang S."/>
            <person name="Wang Y."/>
            <person name="Liu Z."/>
            <person name="Liu W."/>
            <person name="Leng X."/>
            <person name="Peng Y."/>
            <person name="Wang N."/>
            <person name="Wang Y."/>
            <person name="Ma Z."/>
            <person name="Xu X."/>
            <person name="Zhang F."/>
            <person name="Xue H."/>
            <person name="Zhong H."/>
            <person name="Wang Y."/>
            <person name="Zhang K."/>
            <person name="Velt A."/>
            <person name="Avia K."/>
            <person name="Holtgrawe D."/>
            <person name="Grimplet J."/>
            <person name="Matus J.T."/>
            <person name="Ware D."/>
            <person name="Wu X."/>
            <person name="Wang H."/>
            <person name="Liu C."/>
            <person name="Fang Y."/>
            <person name="Rustenholz C."/>
            <person name="Cheng Z."/>
            <person name="Xiao H."/>
            <person name="Zhou Y."/>
        </authorList>
    </citation>
    <scope>NUCLEOTIDE SEQUENCE [LARGE SCALE GENOMIC DNA]</scope>
    <source>
        <strain evidence="2">cv. Pinot noir / PN40024</strain>
        <tissue evidence="1">Leaf</tissue>
    </source>
</reference>
<evidence type="ECO:0000313" key="2">
    <source>
        <dbReference type="Proteomes" id="UP001227230"/>
    </source>
</evidence>
<organism evidence="1 2">
    <name type="scientific">Vitis vinifera</name>
    <name type="common">Grape</name>
    <dbReference type="NCBI Taxonomy" id="29760"/>
    <lineage>
        <taxon>Eukaryota</taxon>
        <taxon>Viridiplantae</taxon>
        <taxon>Streptophyta</taxon>
        <taxon>Embryophyta</taxon>
        <taxon>Tracheophyta</taxon>
        <taxon>Spermatophyta</taxon>
        <taxon>Magnoliopsida</taxon>
        <taxon>eudicotyledons</taxon>
        <taxon>Gunneridae</taxon>
        <taxon>Pentapetalae</taxon>
        <taxon>rosids</taxon>
        <taxon>Vitales</taxon>
        <taxon>Vitaceae</taxon>
        <taxon>Viteae</taxon>
        <taxon>Vitis</taxon>
    </lineage>
</organism>
<protein>
    <submittedName>
        <fullName evidence="1">Uncharacterized protein</fullName>
    </submittedName>
</protein>
<dbReference type="Proteomes" id="UP001227230">
    <property type="component" value="Chromosome 18"/>
</dbReference>